<dbReference type="EC" id="3.2.1.25" evidence="6"/>
<dbReference type="InterPro" id="IPR041447">
    <property type="entry name" value="Mannosidase_ig"/>
</dbReference>
<keyword evidence="8" id="KW-0732">Signal</keyword>
<dbReference type="FunFam" id="3.20.20.80:FF:000050">
    <property type="entry name" value="Beta-mannosidase B"/>
    <property type="match status" value="1"/>
</dbReference>
<sequence length="857" mass="98701">MKMKLTGRWLLVIFFLTCFTKSIYSQQIVMDRGWEFARADEQIWRSATVPGTVHTDLMAHQLIPDPFKGANEKAVQWVDKKDWLYRCSFEVSAEMLQKDMLELEFNGLDTYARVYLNNQLILTTNNMFIPWKADVKKYLHPGKNQLQITLESPIKHDMPLFLKDSLIYPAGNDVSDIPLSVYARKAPYHYGWDWGPRLVTSGIWRPVTLHAWNKATIRDIAFQQDIKPGVAVVKNTITVEAAVAGSYKLNVTAVLNRKNVVGITVPAILKKGINEINVPLTIKQPQLWWPNGMGAQNLYQIKVKLFNDQQDVAFTEKNVGLRTIEVINKPDSLGESFYVKVNGRPVFMKGANYIPQDNFLPRVTKEKYAQLFNDMQESHFNMVRVWGGGIYEDDQFYDLADATGILVWQDFMYACTLYPWDQAFLENAAKEAASNINRLKHHAALALWCGNNEVAVAIKNWGWQNGYAYTNSQYDHMIEGYNKLFKEVLPKMVQENDPGRFYFHSSPISNWGKKEDFTKGDNHYWGIWHGMEWFEAFNTHIPRFMSEYGFQSFPAMETIDSFATKADYDIFSNVMQSHQKSPAKGNTAIKIYMDHYYRSPVDFPAFVYLSQVLQAEGMKVAIEAHRRNMPYCMGTLYWQLNDCWPGPSWSGRDYYGRWKALQYYAKRAFEPVITSTVEENGQLNTYLITDAFQRGTAVIKMKAVDLQGNVIWEKNSNKHALQDDRSIQVNSVPVNEILKGKQRNEVIFYTQLVINDNVLNPNLYYFAIAKEINLTDPQLTIRCQPGAAGEVKVLVKTTQLARNIYISLDDATDEHFSDNFFDLLPGEERTITLHTARSAAEIQQHLRKTTLIDSYNH</sequence>
<dbReference type="GO" id="GO:0006516">
    <property type="term" value="P:glycoprotein catabolic process"/>
    <property type="evidence" value="ECO:0007669"/>
    <property type="project" value="TreeGrafter"/>
</dbReference>
<proteinExistence type="inferred from homology"/>
<feature type="domain" description="Beta-mannosidase-like galactose-binding" evidence="19">
    <location>
        <begin position="34"/>
        <end position="205"/>
    </location>
</feature>
<evidence type="ECO:0000313" key="21">
    <source>
        <dbReference type="Proteomes" id="UP000249819"/>
    </source>
</evidence>
<dbReference type="Proteomes" id="UP000249819">
    <property type="component" value="Unassembled WGS sequence"/>
</dbReference>
<evidence type="ECO:0000256" key="13">
    <source>
        <dbReference type="ARBA" id="ARBA00038429"/>
    </source>
</evidence>
<evidence type="ECO:0000259" key="18">
    <source>
        <dbReference type="Pfam" id="PF17786"/>
    </source>
</evidence>
<comment type="pathway">
    <text evidence="4">Glycan metabolism; N-glycan degradation.</text>
</comment>
<dbReference type="Gene3D" id="2.60.120.260">
    <property type="entry name" value="Galactose-binding domain-like"/>
    <property type="match status" value="1"/>
</dbReference>
<comment type="subunit">
    <text evidence="5">Homodimer.</text>
</comment>
<accession>A0A327VIT7</accession>
<evidence type="ECO:0000256" key="10">
    <source>
        <dbReference type="ARBA" id="ARBA00023180"/>
    </source>
</evidence>
<dbReference type="InterPro" id="IPR006102">
    <property type="entry name" value="Ig-like_GH2"/>
</dbReference>
<dbReference type="SUPFAM" id="SSF49785">
    <property type="entry name" value="Galactose-binding domain-like"/>
    <property type="match status" value="1"/>
</dbReference>
<keyword evidence="9" id="KW-0378">Hydrolase</keyword>
<dbReference type="GO" id="GO:0004567">
    <property type="term" value="F:beta-mannosidase activity"/>
    <property type="evidence" value="ECO:0007669"/>
    <property type="project" value="UniProtKB-EC"/>
</dbReference>
<evidence type="ECO:0000256" key="15">
    <source>
        <dbReference type="ARBA" id="ARBA00041614"/>
    </source>
</evidence>
<dbReference type="InterPro" id="IPR041625">
    <property type="entry name" value="Beta-mannosidase_Ig"/>
</dbReference>
<comment type="subcellular location">
    <subcellularLocation>
        <location evidence="2">Lysosome</location>
    </subcellularLocation>
    <subcellularLocation>
        <location evidence="3">Secreted</location>
    </subcellularLocation>
</comment>
<dbReference type="InterPro" id="IPR036156">
    <property type="entry name" value="Beta-gal/glucu_dom_sf"/>
</dbReference>
<dbReference type="InterPro" id="IPR054593">
    <property type="entry name" value="Beta-mannosidase-like_N2"/>
</dbReference>
<dbReference type="Pfam" id="PF17753">
    <property type="entry name" value="Ig_mannosidase"/>
    <property type="match status" value="1"/>
</dbReference>
<dbReference type="InterPro" id="IPR008979">
    <property type="entry name" value="Galactose-bd-like_sf"/>
</dbReference>
<dbReference type="GO" id="GO:0005576">
    <property type="term" value="C:extracellular region"/>
    <property type="evidence" value="ECO:0007669"/>
    <property type="project" value="UniProtKB-SubCell"/>
</dbReference>
<dbReference type="Pfam" id="PF17786">
    <property type="entry name" value="Mannosidase_ig"/>
    <property type="match status" value="1"/>
</dbReference>
<dbReference type="FunFam" id="2.60.120.260:FF:000060">
    <property type="entry name" value="Probable beta-mannosidase"/>
    <property type="match status" value="1"/>
</dbReference>
<evidence type="ECO:0000256" key="8">
    <source>
        <dbReference type="ARBA" id="ARBA00022729"/>
    </source>
</evidence>
<evidence type="ECO:0000256" key="3">
    <source>
        <dbReference type="ARBA" id="ARBA00004613"/>
    </source>
</evidence>
<protein>
    <recommendedName>
        <fullName evidence="14">Beta-mannosidase B</fullName>
        <ecNumber evidence="6">3.2.1.25</ecNumber>
    </recommendedName>
    <alternativeName>
        <fullName evidence="15">Mannanase B</fullName>
    </alternativeName>
</protein>
<dbReference type="SUPFAM" id="SSF51445">
    <property type="entry name" value="(Trans)glycosidases"/>
    <property type="match status" value="1"/>
</dbReference>
<dbReference type="Gene3D" id="2.60.40.10">
    <property type="entry name" value="Immunoglobulins"/>
    <property type="match status" value="3"/>
</dbReference>
<evidence type="ECO:0000256" key="6">
    <source>
        <dbReference type="ARBA" id="ARBA00012754"/>
    </source>
</evidence>
<keyword evidence="21" id="KW-1185">Reference proteome</keyword>
<evidence type="ECO:0000256" key="2">
    <source>
        <dbReference type="ARBA" id="ARBA00004371"/>
    </source>
</evidence>
<name>A0A327VIT7_9BACT</name>
<keyword evidence="10" id="KW-0325">Glycoprotein</keyword>
<dbReference type="AlphaFoldDB" id="A0A327VIT7"/>
<feature type="domain" description="Beta-mannosidase Ig-fold" evidence="17">
    <location>
        <begin position="774"/>
        <end position="853"/>
    </location>
</feature>
<dbReference type="InterPro" id="IPR013783">
    <property type="entry name" value="Ig-like_fold"/>
</dbReference>
<dbReference type="PANTHER" id="PTHR43730:SF1">
    <property type="entry name" value="BETA-MANNOSIDASE"/>
    <property type="match status" value="1"/>
</dbReference>
<dbReference type="EMBL" id="QLMA01000011">
    <property type="protein sequence ID" value="RAJ74006.1"/>
    <property type="molecule type" value="Genomic_DNA"/>
</dbReference>
<dbReference type="GO" id="GO:0005975">
    <property type="term" value="P:carbohydrate metabolic process"/>
    <property type="evidence" value="ECO:0007669"/>
    <property type="project" value="InterPro"/>
</dbReference>
<dbReference type="Gene3D" id="3.20.20.80">
    <property type="entry name" value="Glycosidases"/>
    <property type="match status" value="1"/>
</dbReference>
<evidence type="ECO:0000259" key="16">
    <source>
        <dbReference type="Pfam" id="PF00703"/>
    </source>
</evidence>
<dbReference type="SUPFAM" id="SSF49303">
    <property type="entry name" value="beta-Galactosidase/glucuronidase domain"/>
    <property type="match status" value="3"/>
</dbReference>
<dbReference type="GO" id="GO:0005764">
    <property type="term" value="C:lysosome"/>
    <property type="evidence" value="ECO:0007669"/>
    <property type="project" value="UniProtKB-SubCell"/>
</dbReference>
<evidence type="ECO:0000256" key="1">
    <source>
        <dbReference type="ARBA" id="ARBA00000829"/>
    </source>
</evidence>
<evidence type="ECO:0000256" key="5">
    <source>
        <dbReference type="ARBA" id="ARBA00011738"/>
    </source>
</evidence>
<evidence type="ECO:0000256" key="9">
    <source>
        <dbReference type="ARBA" id="ARBA00022801"/>
    </source>
</evidence>
<evidence type="ECO:0000256" key="14">
    <source>
        <dbReference type="ARBA" id="ARBA00041069"/>
    </source>
</evidence>
<dbReference type="InterPro" id="IPR050887">
    <property type="entry name" value="Beta-mannosidase_GH2"/>
</dbReference>
<dbReference type="InterPro" id="IPR017853">
    <property type="entry name" value="GH"/>
</dbReference>
<evidence type="ECO:0000259" key="19">
    <source>
        <dbReference type="Pfam" id="PF22666"/>
    </source>
</evidence>
<comment type="caution">
    <text evidence="20">The sequence shown here is derived from an EMBL/GenBank/DDBJ whole genome shotgun (WGS) entry which is preliminary data.</text>
</comment>
<evidence type="ECO:0000256" key="7">
    <source>
        <dbReference type="ARBA" id="ARBA00022525"/>
    </source>
</evidence>
<evidence type="ECO:0000256" key="12">
    <source>
        <dbReference type="ARBA" id="ARBA00023295"/>
    </source>
</evidence>
<dbReference type="PANTHER" id="PTHR43730">
    <property type="entry name" value="BETA-MANNOSIDASE"/>
    <property type="match status" value="1"/>
</dbReference>
<comment type="catalytic activity">
    <reaction evidence="1">
        <text>Hydrolysis of terminal, non-reducing beta-D-mannose residues in beta-D-mannosides.</text>
        <dbReference type="EC" id="3.2.1.25"/>
    </reaction>
</comment>
<keyword evidence="11" id="KW-0458">Lysosome</keyword>
<comment type="similarity">
    <text evidence="13">Belongs to the glycosyl hydrolase 2 family. Beta-mannosidase B subfamily.</text>
</comment>
<evidence type="ECO:0000256" key="4">
    <source>
        <dbReference type="ARBA" id="ARBA00004740"/>
    </source>
</evidence>
<feature type="domain" description="Mannosidase Ig/CBM-like" evidence="18">
    <location>
        <begin position="682"/>
        <end position="770"/>
    </location>
</feature>
<reference evidence="20 21" key="1">
    <citation type="submission" date="2018-06" db="EMBL/GenBank/DDBJ databases">
        <title>Genomic Encyclopedia of Archaeal and Bacterial Type Strains, Phase II (KMG-II): from individual species to whole genera.</title>
        <authorList>
            <person name="Goeker M."/>
        </authorList>
    </citation>
    <scope>NUCLEOTIDE SEQUENCE [LARGE SCALE GENOMIC DNA]</scope>
    <source>
        <strain evidence="20 21">DSM 29821</strain>
    </source>
</reference>
<gene>
    <name evidence="20" type="ORF">CLV59_111125</name>
</gene>
<dbReference type="RefSeq" id="WP_245950964.1">
    <property type="nucleotide sequence ID" value="NZ_QLMA01000011.1"/>
</dbReference>
<dbReference type="Pfam" id="PF00703">
    <property type="entry name" value="Glyco_hydro_2"/>
    <property type="match status" value="1"/>
</dbReference>
<dbReference type="Pfam" id="PF22666">
    <property type="entry name" value="Glyco_hydro_2_N2"/>
    <property type="match status" value="1"/>
</dbReference>
<keyword evidence="7" id="KW-0964">Secreted</keyword>
<organism evidence="20 21">
    <name type="scientific">Chitinophaga dinghuensis</name>
    <dbReference type="NCBI Taxonomy" id="1539050"/>
    <lineage>
        <taxon>Bacteria</taxon>
        <taxon>Pseudomonadati</taxon>
        <taxon>Bacteroidota</taxon>
        <taxon>Chitinophagia</taxon>
        <taxon>Chitinophagales</taxon>
        <taxon>Chitinophagaceae</taxon>
        <taxon>Chitinophaga</taxon>
    </lineage>
</organism>
<keyword evidence="12" id="KW-0326">Glycosidase</keyword>
<evidence type="ECO:0000313" key="20">
    <source>
        <dbReference type="EMBL" id="RAJ74006.1"/>
    </source>
</evidence>
<evidence type="ECO:0000259" key="17">
    <source>
        <dbReference type="Pfam" id="PF17753"/>
    </source>
</evidence>
<feature type="domain" description="Glycoside hydrolase family 2 immunoglobulin-like beta-sandwich" evidence="16">
    <location>
        <begin position="216"/>
        <end position="322"/>
    </location>
</feature>
<evidence type="ECO:0000256" key="11">
    <source>
        <dbReference type="ARBA" id="ARBA00023228"/>
    </source>
</evidence>